<evidence type="ECO:0000256" key="1">
    <source>
        <dbReference type="SAM" id="MobiDB-lite"/>
    </source>
</evidence>
<dbReference type="InterPro" id="IPR021973">
    <property type="entry name" value="SprA-related"/>
</dbReference>
<keyword evidence="3" id="KW-1185">Reference proteome</keyword>
<feature type="region of interest" description="Disordered" evidence="1">
    <location>
        <begin position="81"/>
        <end position="107"/>
    </location>
</feature>
<feature type="compositionally biased region" description="Basic and acidic residues" evidence="1">
    <location>
        <begin position="173"/>
        <end position="186"/>
    </location>
</feature>
<evidence type="ECO:0000313" key="3">
    <source>
        <dbReference type="Proteomes" id="UP000810171"/>
    </source>
</evidence>
<accession>A0ABS3Z9T1</accession>
<dbReference type="RefSeq" id="WP_209287080.1">
    <property type="nucleotide sequence ID" value="NZ_JACVEW010000008.1"/>
</dbReference>
<proteinExistence type="predicted"/>
<dbReference type="EMBL" id="JACVEW010000008">
    <property type="protein sequence ID" value="MBP0048462.1"/>
    <property type="molecule type" value="Genomic_DNA"/>
</dbReference>
<protein>
    <recommendedName>
        <fullName evidence="4">SprA-related family protein</fullName>
    </recommendedName>
</protein>
<feature type="compositionally biased region" description="Low complexity" evidence="1">
    <location>
        <begin position="19"/>
        <end position="44"/>
    </location>
</feature>
<dbReference type="Proteomes" id="UP000810171">
    <property type="component" value="Unassembled WGS sequence"/>
</dbReference>
<organism evidence="2 3">
    <name type="scientific">Marinobacterium alkalitolerans</name>
    <dbReference type="NCBI Taxonomy" id="1542925"/>
    <lineage>
        <taxon>Bacteria</taxon>
        <taxon>Pseudomonadati</taxon>
        <taxon>Pseudomonadota</taxon>
        <taxon>Gammaproteobacteria</taxon>
        <taxon>Oceanospirillales</taxon>
        <taxon>Oceanospirillaceae</taxon>
        <taxon>Marinobacterium</taxon>
    </lineage>
</organism>
<feature type="region of interest" description="Disordered" evidence="1">
    <location>
        <begin position="173"/>
        <end position="235"/>
    </location>
</feature>
<dbReference type="Pfam" id="PF12118">
    <property type="entry name" value="SprA-related"/>
    <property type="match status" value="1"/>
</dbReference>
<feature type="region of interest" description="Disordered" evidence="1">
    <location>
        <begin position="17"/>
        <end position="67"/>
    </location>
</feature>
<name>A0ABS3Z9T1_9GAMM</name>
<sequence length="259" mass="26837">MSTPLISTTVRPVGYVGYSAVGSTGGSTPVGSSSEQESAQRASSPYVSSEQASTASQSGRDRGLTKAEVLEQQRVIDSLQARDREVRQHERAHQAAGAGLAGPASYTFQKGPDGRMYAIGGEVGIDTSPVAGDPRATLEKAQTIIRAAMAPAEPSPQDYRVAASARAMAAEARAEMQKLAEEKAAEETSGEEEGADEASGAREAQANSDRASPPGSEGTGAREASSTSSRELGAVEQRLIKSGAYSQLYPPGTLFSQQA</sequence>
<feature type="compositionally biased region" description="Basic and acidic residues" evidence="1">
    <location>
        <begin position="81"/>
        <end position="93"/>
    </location>
</feature>
<evidence type="ECO:0008006" key="4">
    <source>
        <dbReference type="Google" id="ProtNLM"/>
    </source>
</evidence>
<reference evidence="2 3" key="1">
    <citation type="submission" date="2020-09" db="EMBL/GenBank/DDBJ databases">
        <authorList>
            <person name="Tanuku N.R.S."/>
        </authorList>
    </citation>
    <scope>NUCLEOTIDE SEQUENCE [LARGE SCALE GENOMIC DNA]</scope>
    <source>
        <strain evidence="2 3">AK62</strain>
    </source>
</reference>
<feature type="compositionally biased region" description="Polar residues" evidence="1">
    <location>
        <begin position="45"/>
        <end position="58"/>
    </location>
</feature>
<gene>
    <name evidence="2" type="ORF">H9C73_06915</name>
</gene>
<comment type="caution">
    <text evidence="2">The sequence shown here is derived from an EMBL/GenBank/DDBJ whole genome shotgun (WGS) entry which is preliminary data.</text>
</comment>
<evidence type="ECO:0000313" key="2">
    <source>
        <dbReference type="EMBL" id="MBP0048462.1"/>
    </source>
</evidence>